<dbReference type="ExpressionAtlas" id="Q2HV64">
    <property type="expression patterns" value="differential"/>
</dbReference>
<dbReference type="GO" id="GO:0004185">
    <property type="term" value="F:serine-type carboxypeptidase activity"/>
    <property type="evidence" value="ECO:0007669"/>
    <property type="project" value="InterPro"/>
</dbReference>
<keyword evidence="2" id="KW-0378">Hydrolase</keyword>
<dbReference type="SUPFAM" id="SSF53474">
    <property type="entry name" value="alpha/beta-Hydrolases"/>
    <property type="match status" value="1"/>
</dbReference>
<keyword evidence="2" id="KW-0645">Protease</keyword>
<evidence type="ECO:0000256" key="1">
    <source>
        <dbReference type="ARBA" id="ARBA00009431"/>
    </source>
</evidence>
<sequence length="161" mass="17950">MFPLDLQFHVQNALHAGLFGKKSWSSCTFLDDYDPHDYEISMISNLGTLLKAGLRVLAYSGDLYFDLPFTGTQSMVKKLAEDSGLNLTLPHRSWGKPYQTDGWIEGYGDGMLSFALIKGSGHAANFQPKRSLVLLEAFLEGKLLLKAFLEGKQAPPKLIYF</sequence>
<reference evidence="2" key="2">
    <citation type="submission" date="2007-03" db="EMBL/GenBank/DDBJ databases">
        <authorList>
            <consortium name="The International Medicago Genome Annotation Group"/>
        </authorList>
    </citation>
    <scope>NUCLEOTIDE SEQUENCE</scope>
</reference>
<accession>Q2HV64</accession>
<dbReference type="InterPro" id="IPR001563">
    <property type="entry name" value="Peptidase_S10"/>
</dbReference>
<evidence type="ECO:0000313" key="2">
    <source>
        <dbReference type="EMBL" id="ABD32787.2"/>
    </source>
</evidence>
<dbReference type="Gene3D" id="3.40.50.1820">
    <property type="entry name" value="alpha/beta hydrolase"/>
    <property type="match status" value="1"/>
</dbReference>
<organism evidence="2">
    <name type="scientific">Medicago truncatula</name>
    <name type="common">Barrel medic</name>
    <name type="synonym">Medicago tribuloides</name>
    <dbReference type="NCBI Taxonomy" id="3880"/>
    <lineage>
        <taxon>Eukaryota</taxon>
        <taxon>Viridiplantae</taxon>
        <taxon>Streptophyta</taxon>
        <taxon>Embryophyta</taxon>
        <taxon>Tracheophyta</taxon>
        <taxon>Spermatophyta</taxon>
        <taxon>Magnoliopsida</taxon>
        <taxon>eudicotyledons</taxon>
        <taxon>Gunneridae</taxon>
        <taxon>Pentapetalae</taxon>
        <taxon>rosids</taxon>
        <taxon>fabids</taxon>
        <taxon>Fabales</taxon>
        <taxon>Fabaceae</taxon>
        <taxon>Papilionoideae</taxon>
        <taxon>50 kb inversion clade</taxon>
        <taxon>NPAAA clade</taxon>
        <taxon>Hologalegina</taxon>
        <taxon>IRL clade</taxon>
        <taxon>Trifolieae</taxon>
        <taxon>Medicago</taxon>
    </lineage>
</organism>
<keyword evidence="2" id="KW-0121">Carboxypeptidase</keyword>
<name>Q2HV64_MEDTR</name>
<proteinExistence type="inferred from homology"/>
<dbReference type="AlphaFoldDB" id="Q2HV64"/>
<dbReference type="InterPro" id="IPR029058">
    <property type="entry name" value="AB_hydrolase_fold"/>
</dbReference>
<comment type="similarity">
    <text evidence="1">Belongs to the peptidase S10 family.</text>
</comment>
<protein>
    <submittedName>
        <fullName evidence="2">Peptidase S10, serine carboxypeptidase</fullName>
    </submittedName>
</protein>
<reference evidence="2" key="1">
    <citation type="submission" date="2004-12" db="EMBL/GenBank/DDBJ databases">
        <authorList>
            <person name="Town C.D."/>
        </authorList>
    </citation>
    <scope>NUCLEOTIDE SEQUENCE</scope>
</reference>
<dbReference type="Pfam" id="PF00450">
    <property type="entry name" value="Peptidase_S10"/>
    <property type="match status" value="1"/>
</dbReference>
<dbReference type="EMBL" id="AC148995">
    <property type="protein sequence ID" value="ABD32787.2"/>
    <property type="molecule type" value="Genomic_DNA"/>
</dbReference>
<gene>
    <name evidence="2" type="ORF">MtrDRAFT_AC148995g36v2</name>
</gene>
<dbReference type="GO" id="GO:0006508">
    <property type="term" value="P:proteolysis"/>
    <property type="evidence" value="ECO:0007669"/>
    <property type="project" value="InterPro"/>
</dbReference>